<dbReference type="InterPro" id="IPR036514">
    <property type="entry name" value="SGNH_hydro_sf"/>
</dbReference>
<dbReference type="RefSeq" id="WP_180549987.1">
    <property type="nucleotide sequence ID" value="NZ_JACCKX010000001.1"/>
</dbReference>
<organism evidence="1 2">
    <name type="scientific">Ottowia beijingensis</name>
    <dbReference type="NCBI Taxonomy" id="1207057"/>
    <lineage>
        <taxon>Bacteria</taxon>
        <taxon>Pseudomonadati</taxon>
        <taxon>Pseudomonadota</taxon>
        <taxon>Betaproteobacteria</taxon>
        <taxon>Burkholderiales</taxon>
        <taxon>Comamonadaceae</taxon>
        <taxon>Ottowia</taxon>
    </lineage>
</organism>
<dbReference type="AlphaFoldDB" id="A0A853ILG8"/>
<keyword evidence="2" id="KW-1185">Reference proteome</keyword>
<dbReference type="Proteomes" id="UP000589716">
    <property type="component" value="Unassembled WGS sequence"/>
</dbReference>
<dbReference type="GO" id="GO:0016788">
    <property type="term" value="F:hydrolase activity, acting on ester bonds"/>
    <property type="evidence" value="ECO:0007669"/>
    <property type="project" value="UniProtKB-ARBA"/>
</dbReference>
<dbReference type="Gene3D" id="3.40.50.1110">
    <property type="entry name" value="SGNH hydrolase"/>
    <property type="match status" value="1"/>
</dbReference>
<dbReference type="EMBL" id="JACCKX010000001">
    <property type="protein sequence ID" value="NZA01523.1"/>
    <property type="molecule type" value="Genomic_DNA"/>
</dbReference>
<proteinExistence type="predicted"/>
<evidence type="ECO:0000313" key="1">
    <source>
        <dbReference type="EMBL" id="NZA01523.1"/>
    </source>
</evidence>
<evidence type="ECO:0000313" key="2">
    <source>
        <dbReference type="Proteomes" id="UP000589716"/>
    </source>
</evidence>
<accession>A0A853ILG8</accession>
<name>A0A853ILG8_9BURK</name>
<reference evidence="1 2" key="1">
    <citation type="submission" date="2020-07" db="EMBL/GenBank/DDBJ databases">
        <authorList>
            <person name="Maaloum M."/>
        </authorList>
    </citation>
    <scope>NUCLEOTIDE SEQUENCE [LARGE SCALE GENOMIC DNA]</scope>
    <source>
        <strain evidence="1 2">GCS-AN-3</strain>
    </source>
</reference>
<sequence>MPPDLFPPEALLRDSAPPLSDYGWRLLAEGDSWFSITATGRYSPNLLAELRLPRSAAIVNCAAPGHTLQRMVDRRADGHCERLLHHRRLARYWDAVLLSADGNDLIAAAATPLADDAGVPTPEAQRLLRTFEEVGHASAAADWISEPGWARLADHLRANLAAFVAWRDQGPSAGRPLLLHTYATAVARPSGAGLALQGWLYPVLLRYGVPAAWQQALTELLFERLRRLLMGFDQASGGPDATPGVHVFDSAGQVALLPASPDDAGPSGDWINEIHLNASGYRKLGRAFGAWIGAVMARYP</sequence>
<protein>
    <recommendedName>
        <fullName evidence="3">SGNH hydrolase-type esterase domain-containing protein</fullName>
    </recommendedName>
</protein>
<dbReference type="SUPFAM" id="SSF52266">
    <property type="entry name" value="SGNH hydrolase"/>
    <property type="match status" value="1"/>
</dbReference>
<evidence type="ECO:0008006" key="3">
    <source>
        <dbReference type="Google" id="ProtNLM"/>
    </source>
</evidence>
<gene>
    <name evidence="1" type="ORF">H0I39_06620</name>
</gene>
<comment type="caution">
    <text evidence="1">The sequence shown here is derived from an EMBL/GenBank/DDBJ whole genome shotgun (WGS) entry which is preliminary data.</text>
</comment>